<evidence type="ECO:0000313" key="1">
    <source>
        <dbReference type="EMBL" id="QNJ97386.1"/>
    </source>
</evidence>
<name>A0A7G8PSS0_9FLAO</name>
<organism evidence="1 2">
    <name type="scientific">Constantimarinum furrinae</name>
    <dbReference type="NCBI Taxonomy" id="2562285"/>
    <lineage>
        <taxon>Bacteria</taxon>
        <taxon>Pseudomonadati</taxon>
        <taxon>Bacteroidota</taxon>
        <taxon>Flavobacteriia</taxon>
        <taxon>Flavobacteriales</taxon>
        <taxon>Flavobacteriaceae</taxon>
        <taxon>Altibacter/Constantimarinum group</taxon>
        <taxon>Constantimarinum</taxon>
    </lineage>
</organism>
<protein>
    <submittedName>
        <fullName evidence="1">Uncharacterized protein</fullName>
    </submittedName>
</protein>
<keyword evidence="2" id="KW-1185">Reference proteome</keyword>
<dbReference type="Proteomes" id="UP000515514">
    <property type="component" value="Chromosome"/>
</dbReference>
<evidence type="ECO:0000313" key="2">
    <source>
        <dbReference type="Proteomes" id="UP000515514"/>
    </source>
</evidence>
<proteinExistence type="predicted"/>
<accession>A0A7G8PSS0</accession>
<sequence length="202" mass="23757">MILRMKRYFGYTGLFLLLGLLLICCNNITGEEDLQEIEAMDLNARYGDRDFNVPVLSPRAQEAVAKWSPFEDFEIEVRGLNHNTIPDLRNKTERLQVHTDSLAKKIPNDLFSNPIYSRLIVVSSRVHLLHQAVRKDRADSLQIQNYLTEFNNAAKNLFLQINEKFQKDEIDEQRKDDEQKELEKQKRFIDSVYRAELRDKNN</sequence>
<dbReference type="KEGG" id="alti:ALE3EI_0811"/>
<dbReference type="EMBL" id="CP052909">
    <property type="protein sequence ID" value="QNJ97386.1"/>
    <property type="molecule type" value="Genomic_DNA"/>
</dbReference>
<dbReference type="AlphaFoldDB" id="A0A7G8PSS0"/>
<gene>
    <name evidence="1" type="ORF">ALE3EI_0811</name>
</gene>
<reference evidence="1 2" key="1">
    <citation type="submission" date="2020-04" db="EMBL/GenBank/DDBJ databases">
        <title>Genome sequence of Altibacter aquimarinus strain ALE3EI.</title>
        <authorList>
            <person name="Oh H.-M."/>
            <person name="Jang D."/>
        </authorList>
    </citation>
    <scope>NUCLEOTIDE SEQUENCE [LARGE SCALE GENOMIC DNA]</scope>
    <source>
        <strain evidence="1 2">ALE3EI</strain>
    </source>
</reference>